<organism evidence="5 6">
    <name type="scientific">Sphingomonas xinjiangensis</name>
    <dbReference type="NCBI Taxonomy" id="643568"/>
    <lineage>
        <taxon>Bacteria</taxon>
        <taxon>Pseudomonadati</taxon>
        <taxon>Pseudomonadota</taxon>
        <taxon>Alphaproteobacteria</taxon>
        <taxon>Sphingomonadales</taxon>
        <taxon>Sphingomonadaceae</taxon>
        <taxon>Sphingomonas</taxon>
    </lineage>
</organism>
<evidence type="ECO:0000313" key="5">
    <source>
        <dbReference type="EMBL" id="MBB5712505.1"/>
    </source>
</evidence>
<dbReference type="InterPro" id="IPR052174">
    <property type="entry name" value="Flavoredoxin"/>
</dbReference>
<dbReference type="EMBL" id="JACIJF010000018">
    <property type="protein sequence ID" value="MBB5712505.1"/>
    <property type="molecule type" value="Genomic_DNA"/>
</dbReference>
<feature type="domain" description="Flavin reductase like" evidence="4">
    <location>
        <begin position="57"/>
        <end position="206"/>
    </location>
</feature>
<dbReference type="GO" id="GO:0016646">
    <property type="term" value="F:oxidoreductase activity, acting on the CH-NH group of donors, NAD or NADP as acceptor"/>
    <property type="evidence" value="ECO:0007669"/>
    <property type="project" value="UniProtKB-ARBA"/>
</dbReference>
<evidence type="ECO:0000259" key="4">
    <source>
        <dbReference type="SMART" id="SM00903"/>
    </source>
</evidence>
<dbReference type="Pfam" id="PF01613">
    <property type="entry name" value="Flavin_Reduct"/>
    <property type="match status" value="1"/>
</dbReference>
<dbReference type="AlphaFoldDB" id="A0A840YS54"/>
<evidence type="ECO:0000256" key="2">
    <source>
        <dbReference type="ARBA" id="ARBA00022630"/>
    </source>
</evidence>
<comment type="cofactor">
    <cofactor evidence="1">
        <name>FMN</name>
        <dbReference type="ChEBI" id="CHEBI:58210"/>
    </cofactor>
</comment>
<dbReference type="SUPFAM" id="SSF50475">
    <property type="entry name" value="FMN-binding split barrel"/>
    <property type="match status" value="1"/>
</dbReference>
<gene>
    <name evidence="5" type="ORF">FHT02_003765</name>
</gene>
<reference evidence="5 6" key="1">
    <citation type="submission" date="2020-08" db="EMBL/GenBank/DDBJ databases">
        <title>Genomic Encyclopedia of Type Strains, Phase IV (KMG-IV): sequencing the most valuable type-strain genomes for metagenomic binning, comparative biology and taxonomic classification.</title>
        <authorList>
            <person name="Goeker M."/>
        </authorList>
    </citation>
    <scope>NUCLEOTIDE SEQUENCE [LARGE SCALE GENOMIC DNA]</scope>
    <source>
        <strain evidence="5 6">DSM 26736</strain>
    </source>
</reference>
<keyword evidence="2" id="KW-0285">Flavoprotein</keyword>
<dbReference type="Proteomes" id="UP000527143">
    <property type="component" value="Unassembled WGS sequence"/>
</dbReference>
<dbReference type="SMART" id="SM00903">
    <property type="entry name" value="Flavin_Reduct"/>
    <property type="match status" value="1"/>
</dbReference>
<dbReference type="PANTHER" id="PTHR43567:SF1">
    <property type="entry name" value="FLAVOREDOXIN"/>
    <property type="match status" value="1"/>
</dbReference>
<protein>
    <submittedName>
        <fullName evidence="5">Flavin reductase (DIM6/NTAB) family NADH-FMN oxidoreductase RutF</fullName>
    </submittedName>
</protein>
<comment type="similarity">
    <text evidence="3">Belongs to the flavoredoxin family.</text>
</comment>
<keyword evidence="6" id="KW-1185">Reference proteome</keyword>
<comment type="caution">
    <text evidence="5">The sequence shown here is derived from an EMBL/GenBank/DDBJ whole genome shotgun (WGS) entry which is preliminary data.</text>
</comment>
<sequence>MIEGVVGLFQYPCRQYPPGQWRRATTRSIFRPRWPDEGSVMRYEKRDFPLVRAREHLETGPVVLVTSRVNGRFNVMTMGWHTMMQFSPALVGCYLWEGNRSHAAIVETRECVINIPTFEMVEQVVQIGNMHADDGDKFAETGLTAVPGARVSAPQIAECYASFECRLYEDRMIDEYSFFVWEIVKASVAPIDMPRTLHYRGRGKFMIAGEEVSFADRFRSENL</sequence>
<proteinExistence type="inferred from homology"/>
<evidence type="ECO:0000256" key="1">
    <source>
        <dbReference type="ARBA" id="ARBA00001917"/>
    </source>
</evidence>
<dbReference type="InterPro" id="IPR012349">
    <property type="entry name" value="Split_barrel_FMN-bd"/>
</dbReference>
<name>A0A840YS54_9SPHN</name>
<evidence type="ECO:0000256" key="3">
    <source>
        <dbReference type="ARBA" id="ARBA00038054"/>
    </source>
</evidence>
<dbReference type="PANTHER" id="PTHR43567">
    <property type="entry name" value="FLAVOREDOXIN-RELATED-RELATED"/>
    <property type="match status" value="1"/>
</dbReference>
<dbReference type="RefSeq" id="WP_425506460.1">
    <property type="nucleotide sequence ID" value="NZ_JACIJF010000018.1"/>
</dbReference>
<dbReference type="GO" id="GO:0010181">
    <property type="term" value="F:FMN binding"/>
    <property type="evidence" value="ECO:0007669"/>
    <property type="project" value="InterPro"/>
</dbReference>
<dbReference type="InterPro" id="IPR002563">
    <property type="entry name" value="Flavin_Rdtase-like_dom"/>
</dbReference>
<accession>A0A840YS54</accession>
<evidence type="ECO:0000313" key="6">
    <source>
        <dbReference type="Proteomes" id="UP000527143"/>
    </source>
</evidence>
<dbReference type="Gene3D" id="2.30.110.10">
    <property type="entry name" value="Electron Transport, Fmn-binding Protein, Chain A"/>
    <property type="match status" value="1"/>
</dbReference>